<dbReference type="SFLD" id="SFLDS00019">
    <property type="entry name" value="Glutathione_Transferase_(cytos"/>
    <property type="match status" value="1"/>
</dbReference>
<dbReference type="InterPro" id="IPR040079">
    <property type="entry name" value="Glutathione_S-Trfase"/>
</dbReference>
<dbReference type="PROSITE" id="PS50405">
    <property type="entry name" value="GST_CTER"/>
    <property type="match status" value="1"/>
</dbReference>
<dbReference type="SFLD" id="SFLDG01150">
    <property type="entry name" value="Main.1:_Beta-like"/>
    <property type="match status" value="1"/>
</dbReference>
<protein>
    <submittedName>
        <fullName evidence="3">Glutathione S-transferase family protein</fullName>
    </submittedName>
</protein>
<accession>A0ABV0LUP1</accession>
<dbReference type="PANTHER" id="PTHR44051">
    <property type="entry name" value="GLUTATHIONE S-TRANSFERASE-RELATED"/>
    <property type="match status" value="1"/>
</dbReference>
<dbReference type="PANTHER" id="PTHR44051:SF8">
    <property type="entry name" value="GLUTATHIONE S-TRANSFERASE GSTA"/>
    <property type="match status" value="1"/>
</dbReference>
<organism evidence="3 4">
    <name type="scientific">Neorhizobium phenanthreniclasticum</name>
    <dbReference type="NCBI Taxonomy" id="3157917"/>
    <lineage>
        <taxon>Bacteria</taxon>
        <taxon>Pseudomonadati</taxon>
        <taxon>Pseudomonadota</taxon>
        <taxon>Alphaproteobacteria</taxon>
        <taxon>Hyphomicrobiales</taxon>
        <taxon>Rhizobiaceae</taxon>
        <taxon>Rhizobium/Agrobacterium group</taxon>
        <taxon>Neorhizobium</taxon>
    </lineage>
</organism>
<dbReference type="Proteomes" id="UP001496627">
    <property type="component" value="Unassembled WGS sequence"/>
</dbReference>
<dbReference type="InterPro" id="IPR010987">
    <property type="entry name" value="Glutathione-S-Trfase_C-like"/>
</dbReference>
<dbReference type="Pfam" id="PF02798">
    <property type="entry name" value="GST_N"/>
    <property type="match status" value="1"/>
</dbReference>
<evidence type="ECO:0000313" key="4">
    <source>
        <dbReference type="Proteomes" id="UP001496627"/>
    </source>
</evidence>
<dbReference type="PROSITE" id="PS50404">
    <property type="entry name" value="GST_NTER"/>
    <property type="match status" value="1"/>
</dbReference>
<dbReference type="InterPro" id="IPR036282">
    <property type="entry name" value="Glutathione-S-Trfase_C_sf"/>
</dbReference>
<gene>
    <name evidence="3" type="ORF">ABK249_00100</name>
</gene>
<feature type="domain" description="GST C-terminal" evidence="2">
    <location>
        <begin position="86"/>
        <end position="207"/>
    </location>
</feature>
<dbReference type="SUPFAM" id="SSF52833">
    <property type="entry name" value="Thioredoxin-like"/>
    <property type="match status" value="1"/>
</dbReference>
<dbReference type="EMBL" id="JBEAAL010000001">
    <property type="protein sequence ID" value="MEQ1403318.1"/>
    <property type="molecule type" value="Genomic_DNA"/>
</dbReference>
<name>A0ABV0LUP1_9HYPH</name>
<dbReference type="RefSeq" id="WP_348861895.1">
    <property type="nucleotide sequence ID" value="NZ_JBEAAL010000001.1"/>
</dbReference>
<dbReference type="Pfam" id="PF13410">
    <property type="entry name" value="GST_C_2"/>
    <property type="match status" value="1"/>
</dbReference>
<evidence type="ECO:0000313" key="3">
    <source>
        <dbReference type="EMBL" id="MEQ1403318.1"/>
    </source>
</evidence>
<comment type="caution">
    <text evidence="3">The sequence shown here is derived from an EMBL/GenBank/DDBJ whole genome shotgun (WGS) entry which is preliminary data.</text>
</comment>
<dbReference type="SUPFAM" id="SSF47616">
    <property type="entry name" value="GST C-terminal domain-like"/>
    <property type="match status" value="1"/>
</dbReference>
<evidence type="ECO:0000259" key="2">
    <source>
        <dbReference type="PROSITE" id="PS50405"/>
    </source>
</evidence>
<reference evidence="3 4" key="1">
    <citation type="submission" date="2024-05" db="EMBL/GenBank/DDBJ databases">
        <title>Neorhizobium sp. Rsf11, a plant growth promoting and heavy metal resistant PAH-degrader.</title>
        <authorList>
            <person name="Golubev S.N."/>
            <person name="Muratova A.Y."/>
            <person name="Markelova M.I."/>
        </authorList>
    </citation>
    <scope>NUCLEOTIDE SEQUENCE [LARGE SCALE GENOMIC DNA]</scope>
    <source>
        <strain evidence="3 4">Rsf11</strain>
    </source>
</reference>
<feature type="domain" description="GST N-terminal" evidence="1">
    <location>
        <begin position="1"/>
        <end position="80"/>
    </location>
</feature>
<dbReference type="SFLD" id="SFLDG00358">
    <property type="entry name" value="Main_(cytGST)"/>
    <property type="match status" value="1"/>
</dbReference>
<dbReference type="InterPro" id="IPR004045">
    <property type="entry name" value="Glutathione_S-Trfase_N"/>
</dbReference>
<evidence type="ECO:0000259" key="1">
    <source>
        <dbReference type="PROSITE" id="PS50404"/>
    </source>
</evidence>
<sequence>MYTLYFAPGTCALASHIALADSGLPYEVKRLNFAEGEQRSEAYLKINPKGRVPALVTDKGALSETVAILAFIAQAAPLAKLAPLDDPFLFAKMQAFNAYLSSTVHVAHAHGRRGTRWADEPSSHADMLRKVPQTMGECFRLIEDDFLAGSYVLGEQYSVADPYLFTIAGWLEGDKVDIAAFPRVQAHYERMKARPAVQKALAEEKAA</sequence>
<proteinExistence type="predicted"/>
<dbReference type="Gene3D" id="1.20.1050.10">
    <property type="match status" value="1"/>
</dbReference>
<dbReference type="CDD" id="cd03188">
    <property type="entry name" value="GST_C_Beta"/>
    <property type="match status" value="1"/>
</dbReference>
<keyword evidence="4" id="KW-1185">Reference proteome</keyword>
<dbReference type="CDD" id="cd03057">
    <property type="entry name" value="GST_N_Beta"/>
    <property type="match status" value="1"/>
</dbReference>
<dbReference type="Gene3D" id="3.40.30.10">
    <property type="entry name" value="Glutaredoxin"/>
    <property type="match status" value="1"/>
</dbReference>
<dbReference type="InterPro" id="IPR036249">
    <property type="entry name" value="Thioredoxin-like_sf"/>
</dbReference>